<dbReference type="AlphaFoldDB" id="A0A1D6NX51"/>
<keyword evidence="1" id="KW-0238">DNA-binding</keyword>
<proteinExistence type="predicted"/>
<organism evidence="1">
    <name type="scientific">Zea mays</name>
    <name type="common">Maize</name>
    <dbReference type="NCBI Taxonomy" id="4577"/>
    <lineage>
        <taxon>Eukaryota</taxon>
        <taxon>Viridiplantae</taxon>
        <taxon>Streptophyta</taxon>
        <taxon>Embryophyta</taxon>
        <taxon>Tracheophyta</taxon>
        <taxon>Spermatophyta</taxon>
        <taxon>Magnoliopsida</taxon>
        <taxon>Liliopsida</taxon>
        <taxon>Poales</taxon>
        <taxon>Poaceae</taxon>
        <taxon>PACMAD clade</taxon>
        <taxon>Panicoideae</taxon>
        <taxon>Andropogonodae</taxon>
        <taxon>Andropogoneae</taxon>
        <taxon>Tripsacinae</taxon>
        <taxon>Zea</taxon>
    </lineage>
</organism>
<accession>A0A1D6NX51</accession>
<dbReference type="EMBL" id="CM000785">
    <property type="protein sequence ID" value="AQL02659.1"/>
    <property type="molecule type" value="Genomic_DNA"/>
</dbReference>
<dbReference type="GO" id="GO:0003677">
    <property type="term" value="F:DNA binding"/>
    <property type="evidence" value="ECO:0007669"/>
    <property type="project" value="UniProtKB-KW"/>
</dbReference>
<evidence type="ECO:0000313" key="1">
    <source>
        <dbReference type="EMBL" id="AQL02659.1"/>
    </source>
</evidence>
<reference evidence="1" key="1">
    <citation type="submission" date="2015-12" db="EMBL/GenBank/DDBJ databases">
        <title>Update maize B73 reference genome by single molecule sequencing technologies.</title>
        <authorList>
            <consortium name="Maize Genome Sequencing Project"/>
            <person name="Ware D."/>
        </authorList>
    </citation>
    <scope>NUCLEOTIDE SEQUENCE</scope>
    <source>
        <tissue evidence="1">Seedling</tissue>
    </source>
</reference>
<name>A0A1D6NX51_MAIZE</name>
<gene>
    <name evidence="1" type="ORF">ZEAMMB73_Zm00001d045581</name>
</gene>
<protein>
    <submittedName>
        <fullName evidence="1">Putative MYB DNA-binding domain superfamily protein</fullName>
    </submittedName>
</protein>
<sequence length="18" mass="2197">MQIFAMHGWSFRNRLTNS</sequence>